<evidence type="ECO:0000313" key="2">
    <source>
        <dbReference type="Proteomes" id="UP000247978"/>
    </source>
</evidence>
<accession>A0A2V3WBI2</accession>
<dbReference type="AlphaFoldDB" id="A0A2V3WBI2"/>
<keyword evidence="2" id="KW-1185">Reference proteome</keyword>
<dbReference type="Proteomes" id="UP000247978">
    <property type="component" value="Unassembled WGS sequence"/>
</dbReference>
<evidence type="ECO:0000313" key="1">
    <source>
        <dbReference type="EMBL" id="PXW90504.1"/>
    </source>
</evidence>
<sequence length="35" mass="4274">MVTLNEAFRKLADMMPDLDEIKKYISEENYEYIFI</sequence>
<dbReference type="EMBL" id="QJJQ01000001">
    <property type="protein sequence ID" value="PXW90504.1"/>
    <property type="molecule type" value="Genomic_DNA"/>
</dbReference>
<name>A0A2V3WBI2_9BACI</name>
<gene>
    <name evidence="1" type="ORF">DFR56_101416</name>
</gene>
<reference evidence="1 2" key="1">
    <citation type="submission" date="2018-05" db="EMBL/GenBank/DDBJ databases">
        <title>Genomic Encyclopedia of Type Strains, Phase IV (KMG-IV): sequencing the most valuable type-strain genomes for metagenomic binning, comparative biology and taxonomic classification.</title>
        <authorList>
            <person name="Goeker M."/>
        </authorList>
    </citation>
    <scope>NUCLEOTIDE SEQUENCE [LARGE SCALE GENOMIC DNA]</scope>
    <source>
        <strain evidence="1 2">DSM 28556</strain>
    </source>
</reference>
<comment type="caution">
    <text evidence="1">The sequence shown here is derived from an EMBL/GenBank/DDBJ whole genome shotgun (WGS) entry which is preliminary data.</text>
</comment>
<proteinExistence type="predicted"/>
<organism evidence="1 2">
    <name type="scientific">Pseudogracilibacillus auburnensis</name>
    <dbReference type="NCBI Taxonomy" id="1494959"/>
    <lineage>
        <taxon>Bacteria</taxon>
        <taxon>Bacillati</taxon>
        <taxon>Bacillota</taxon>
        <taxon>Bacilli</taxon>
        <taxon>Bacillales</taxon>
        <taxon>Bacillaceae</taxon>
        <taxon>Pseudogracilibacillus</taxon>
    </lineage>
</organism>
<protein>
    <submittedName>
        <fullName evidence="1">Uncharacterized protein</fullName>
    </submittedName>
</protein>